<proteinExistence type="predicted"/>
<sequence>MQIYGREVGFRFTVGASAKISDLCPDGDISRLGEVLEGHYGKVARDSASIIAALSEGYEEARAFEIPGYKPQPLTVEEVLTLRMDEFAQLQQAALTAWMEDSKSTVEVEPEKKSRKAQASS</sequence>
<protein>
    <submittedName>
        <fullName evidence="1">Uncharacterized protein</fullName>
    </submittedName>
</protein>
<dbReference type="EMBL" id="BK016013">
    <property type="protein sequence ID" value="DAF89555.1"/>
    <property type="molecule type" value="Genomic_DNA"/>
</dbReference>
<accession>A0A8S5U536</accession>
<name>A0A8S5U536_9CAUD</name>
<organism evidence="1">
    <name type="scientific">Siphoviridae sp. ctRSW19</name>
    <dbReference type="NCBI Taxonomy" id="2825503"/>
    <lineage>
        <taxon>Viruses</taxon>
        <taxon>Duplodnaviria</taxon>
        <taxon>Heunggongvirae</taxon>
        <taxon>Uroviricota</taxon>
        <taxon>Caudoviricetes</taxon>
    </lineage>
</organism>
<reference evidence="1" key="1">
    <citation type="journal article" date="2021" name="Proc. Natl. Acad. Sci. U.S.A.">
        <title>A Catalog of Tens of Thousands of Viruses from Human Metagenomes Reveals Hidden Associations with Chronic Diseases.</title>
        <authorList>
            <person name="Tisza M.J."/>
            <person name="Buck C.B."/>
        </authorList>
    </citation>
    <scope>NUCLEOTIDE SEQUENCE</scope>
    <source>
        <strain evidence="1">CtRSW19</strain>
    </source>
</reference>
<evidence type="ECO:0000313" key="1">
    <source>
        <dbReference type="EMBL" id="DAF89555.1"/>
    </source>
</evidence>